<gene>
    <name evidence="10" type="ORF">APZ42_028674</name>
</gene>
<dbReference type="PANTHER" id="PTHR15336">
    <property type="entry name" value="UBIQUINOL-CYTOCHROME C REDUCTASE COMPLEX 7.8 KDA PROTEIN"/>
    <property type="match status" value="1"/>
</dbReference>
<protein>
    <recommendedName>
        <fullName evidence="9">Cytochrome b-c1 complex subunit 6</fullName>
    </recommendedName>
</protein>
<dbReference type="Pfam" id="PF02320">
    <property type="entry name" value="UCR_hinge"/>
    <property type="match status" value="1"/>
</dbReference>
<reference evidence="10 11" key="1">
    <citation type="submission" date="2016-03" db="EMBL/GenBank/DDBJ databases">
        <title>EvidentialGene: Evidence-directed Construction of Genes on Genomes.</title>
        <authorList>
            <person name="Gilbert D.G."/>
            <person name="Choi J.-H."/>
            <person name="Mockaitis K."/>
            <person name="Colbourne J."/>
            <person name="Pfrender M."/>
        </authorList>
    </citation>
    <scope>NUCLEOTIDE SEQUENCE [LARGE SCALE GENOMIC DNA]</scope>
    <source>
        <strain evidence="10 11">Xinb3</strain>
        <tissue evidence="10">Complete organism</tissue>
    </source>
</reference>
<keyword evidence="5 9" id="KW-0999">Mitochondrion inner membrane</keyword>
<evidence type="ECO:0000256" key="4">
    <source>
        <dbReference type="ARBA" id="ARBA00022660"/>
    </source>
</evidence>
<evidence type="ECO:0000313" key="10">
    <source>
        <dbReference type="EMBL" id="KZS07615.1"/>
    </source>
</evidence>
<dbReference type="OrthoDB" id="405848at2759"/>
<keyword evidence="3 9" id="KW-0813">Transport</keyword>
<keyword evidence="8 9" id="KW-0472">Membrane</keyword>
<comment type="similarity">
    <text evidence="2 9">Belongs to the UQCRH/QCR6 family.</text>
</comment>
<evidence type="ECO:0000256" key="7">
    <source>
        <dbReference type="ARBA" id="ARBA00023128"/>
    </source>
</evidence>
<evidence type="ECO:0000256" key="1">
    <source>
        <dbReference type="ARBA" id="ARBA00004137"/>
    </source>
</evidence>
<proteinExistence type="inferred from homology"/>
<comment type="subcellular location">
    <subcellularLocation>
        <location evidence="1">Mitochondrion inner membrane</location>
        <topology evidence="1">Peripheral membrane protein</topology>
        <orientation evidence="1">Intermembrane side</orientation>
    </subcellularLocation>
</comment>
<evidence type="ECO:0000256" key="2">
    <source>
        <dbReference type="ARBA" id="ARBA00006498"/>
    </source>
</evidence>
<dbReference type="InterPro" id="IPR003422">
    <property type="entry name" value="Cyt_b-c1_6"/>
</dbReference>
<comment type="function">
    <text evidence="9">Component of the ubiquinol-cytochrome c oxidoreductase, a multisubunit transmembrane complex that is part of the mitochondrial electron transport chain which drives oxidative phosphorylation.</text>
</comment>
<keyword evidence="7 9" id="KW-0496">Mitochondrion</keyword>
<evidence type="ECO:0000256" key="8">
    <source>
        <dbReference type="ARBA" id="ARBA00023136"/>
    </source>
</evidence>
<dbReference type="InterPro" id="IPR036811">
    <property type="entry name" value="Ubol_cytC_Rdtase_hinge_dom_sf"/>
</dbReference>
<evidence type="ECO:0000256" key="9">
    <source>
        <dbReference type="PIRNR" id="PIRNR000019"/>
    </source>
</evidence>
<evidence type="ECO:0000256" key="5">
    <source>
        <dbReference type="ARBA" id="ARBA00022792"/>
    </source>
</evidence>
<dbReference type="AlphaFoldDB" id="A0A164QBM0"/>
<dbReference type="SUPFAM" id="SSF81531">
    <property type="entry name" value="Non-heme 11 kDa protein of cytochrome bc1 complex (Ubiquinol-cytochrome c reductase)"/>
    <property type="match status" value="1"/>
</dbReference>
<evidence type="ECO:0000256" key="3">
    <source>
        <dbReference type="ARBA" id="ARBA00022448"/>
    </source>
</evidence>
<dbReference type="PIRSF" id="PIRSF000019">
    <property type="entry name" value="Bc1_11K"/>
    <property type="match status" value="1"/>
</dbReference>
<accession>A0A164QBM0</accession>
<dbReference type="Proteomes" id="UP000076858">
    <property type="component" value="Unassembled WGS sequence"/>
</dbReference>
<evidence type="ECO:0000256" key="6">
    <source>
        <dbReference type="ARBA" id="ARBA00022982"/>
    </source>
</evidence>
<dbReference type="EMBL" id="LRGB01002451">
    <property type="protein sequence ID" value="KZS07615.1"/>
    <property type="molecule type" value="Genomic_DNA"/>
</dbReference>
<keyword evidence="11" id="KW-1185">Reference proteome</keyword>
<dbReference type="GO" id="GO:0006122">
    <property type="term" value="P:mitochondrial electron transport, ubiquinol to cytochrome c"/>
    <property type="evidence" value="ECO:0007669"/>
    <property type="project" value="InterPro"/>
</dbReference>
<comment type="caution">
    <text evidence="10">The sequence shown here is derived from an EMBL/GenBank/DDBJ whole genome shotgun (WGS) entry which is preliminary data.</text>
</comment>
<dbReference type="FunFam" id="1.10.287.20:FF:000004">
    <property type="entry name" value="Cytochrome b-c1 complex subunit 6"/>
    <property type="match status" value="1"/>
</dbReference>
<organism evidence="10 11">
    <name type="scientific">Daphnia magna</name>
    <dbReference type="NCBI Taxonomy" id="35525"/>
    <lineage>
        <taxon>Eukaryota</taxon>
        <taxon>Metazoa</taxon>
        <taxon>Ecdysozoa</taxon>
        <taxon>Arthropoda</taxon>
        <taxon>Crustacea</taxon>
        <taxon>Branchiopoda</taxon>
        <taxon>Diplostraca</taxon>
        <taxon>Cladocera</taxon>
        <taxon>Anomopoda</taxon>
        <taxon>Daphniidae</taxon>
        <taxon>Daphnia</taxon>
    </lineage>
</organism>
<dbReference type="Gene3D" id="1.10.287.20">
    <property type="entry name" value="Ubiquinol-cytochrome C reductase hinge domain"/>
    <property type="match status" value="1"/>
</dbReference>
<name>A0A164QBM0_9CRUS</name>
<evidence type="ECO:0000313" key="11">
    <source>
        <dbReference type="Proteomes" id="UP000076858"/>
    </source>
</evidence>
<dbReference type="InterPro" id="IPR023184">
    <property type="entry name" value="Ubol_cytC_Rdtase_hinge_dom"/>
</dbReference>
<sequence>MSDQEAPELVDPAVAIKEKCTQTKECAALLEKFNACNDRVASKSATTETCVEEQADFLHCVDHCLAPQLFKLLK</sequence>
<keyword evidence="6 9" id="KW-0249">Electron transport</keyword>
<dbReference type="STRING" id="35525.A0A164QBM0"/>
<dbReference type="GO" id="GO:0005743">
    <property type="term" value="C:mitochondrial inner membrane"/>
    <property type="evidence" value="ECO:0007669"/>
    <property type="project" value="UniProtKB-SubCell"/>
</dbReference>
<dbReference type="PANTHER" id="PTHR15336:SF0">
    <property type="entry name" value="CYTOCHROME B-C1 COMPLEX SUBUNIT 6, MITOCHONDRIAL"/>
    <property type="match status" value="1"/>
</dbReference>
<keyword evidence="4 9" id="KW-0679">Respiratory chain</keyword>